<dbReference type="EMBL" id="PXNP01000062">
    <property type="protein sequence ID" value="PSF07713.1"/>
    <property type="molecule type" value="Genomic_DNA"/>
</dbReference>
<dbReference type="PROSITE" id="PS51186">
    <property type="entry name" value="GNAT"/>
    <property type="match status" value="1"/>
</dbReference>
<proteinExistence type="predicted"/>
<dbReference type="InterPro" id="IPR016181">
    <property type="entry name" value="Acyl_CoA_acyltransferase"/>
</dbReference>
<dbReference type="CDD" id="cd04301">
    <property type="entry name" value="NAT_SF"/>
    <property type="match status" value="1"/>
</dbReference>
<reference evidence="2 3" key="1">
    <citation type="submission" date="2018-03" db="EMBL/GenBank/DDBJ databases">
        <title>Marinobacter brunus sp. nov., a marine bacterium of Gamma-proteobacteria isolated from the surface seawater of the South China Sea.</title>
        <authorList>
            <person name="Cheng H."/>
            <person name="Wu Y.-H."/>
            <person name="Xamxidin M."/>
            <person name="Xu X.-W."/>
        </authorList>
    </citation>
    <scope>NUCLEOTIDE SEQUENCE [LARGE SCALE GENOMIC DNA]</scope>
    <source>
        <strain evidence="2 3">NH169-3</strain>
    </source>
</reference>
<dbReference type="Proteomes" id="UP000239866">
    <property type="component" value="Unassembled WGS sequence"/>
</dbReference>
<dbReference type="Gene3D" id="3.40.630.30">
    <property type="match status" value="1"/>
</dbReference>
<comment type="caution">
    <text evidence="2">The sequence shown here is derived from an EMBL/GenBank/DDBJ whole genome shotgun (WGS) entry which is preliminary data.</text>
</comment>
<gene>
    <name evidence="2" type="ORF">C7H09_09325</name>
</gene>
<dbReference type="InterPro" id="IPR000182">
    <property type="entry name" value="GNAT_dom"/>
</dbReference>
<name>A0A2T1KD81_9GAMM</name>
<sequence>MGIQGRSNMQVRSCDAADIEQAALIFCQAYAEAPYHESWELADASAYLRRFWEIDPEGCFVWEHNGEVAGAIFSFSYPWHSGKLTCIQELFVAEPNRKKGVARALVQSVNGGSGGGAWLVAHKASGAAEFYERLGFSKDGPYEFYYGAITP</sequence>
<protein>
    <recommendedName>
        <fullName evidence="1">N-acetyltransferase domain-containing protein</fullName>
    </recommendedName>
</protein>
<dbReference type="Pfam" id="PF13508">
    <property type="entry name" value="Acetyltransf_7"/>
    <property type="match status" value="1"/>
</dbReference>
<feature type="domain" description="N-acetyltransferase" evidence="1">
    <location>
        <begin position="9"/>
        <end position="151"/>
    </location>
</feature>
<evidence type="ECO:0000313" key="2">
    <source>
        <dbReference type="EMBL" id="PSF07713.1"/>
    </source>
</evidence>
<accession>A0A2T1KD81</accession>
<evidence type="ECO:0000259" key="1">
    <source>
        <dbReference type="PROSITE" id="PS51186"/>
    </source>
</evidence>
<dbReference type="OrthoDB" id="9792929at2"/>
<evidence type="ECO:0000313" key="3">
    <source>
        <dbReference type="Proteomes" id="UP000239866"/>
    </source>
</evidence>
<dbReference type="AlphaFoldDB" id="A0A2T1KD81"/>
<dbReference type="GO" id="GO:0016747">
    <property type="term" value="F:acyltransferase activity, transferring groups other than amino-acyl groups"/>
    <property type="evidence" value="ECO:0007669"/>
    <property type="project" value="InterPro"/>
</dbReference>
<dbReference type="SUPFAM" id="SSF55729">
    <property type="entry name" value="Acyl-CoA N-acyltransferases (Nat)"/>
    <property type="match status" value="1"/>
</dbReference>
<organism evidence="2 3">
    <name type="scientific">Marinobacter fuscus</name>
    <dbReference type="NCBI Taxonomy" id="2109942"/>
    <lineage>
        <taxon>Bacteria</taxon>
        <taxon>Pseudomonadati</taxon>
        <taxon>Pseudomonadota</taxon>
        <taxon>Gammaproteobacteria</taxon>
        <taxon>Pseudomonadales</taxon>
        <taxon>Marinobacteraceae</taxon>
        <taxon>Marinobacter</taxon>
    </lineage>
</organism>
<keyword evidence="3" id="KW-1185">Reference proteome</keyword>